<dbReference type="GeneID" id="55474732"/>
<evidence type="ECO:0000259" key="1">
    <source>
        <dbReference type="Pfam" id="PF04865"/>
    </source>
</evidence>
<proteinExistence type="predicted"/>
<organism evidence="2 3">
    <name type="scientific">Clostridium saccharobutylicum DSM 13864</name>
    <dbReference type="NCBI Taxonomy" id="1345695"/>
    <lineage>
        <taxon>Bacteria</taxon>
        <taxon>Bacillati</taxon>
        <taxon>Bacillota</taxon>
        <taxon>Clostridia</taxon>
        <taxon>Eubacteriales</taxon>
        <taxon>Clostridiaceae</taxon>
        <taxon>Clostridium</taxon>
    </lineage>
</organism>
<keyword evidence="3" id="KW-1185">Reference proteome</keyword>
<dbReference type="Pfam" id="PF04865">
    <property type="entry name" value="Baseplate_J"/>
    <property type="match status" value="1"/>
</dbReference>
<evidence type="ECO:0000313" key="2">
    <source>
        <dbReference type="EMBL" id="AGX43273.1"/>
    </source>
</evidence>
<accession>U5MRX0</accession>
<dbReference type="KEGG" id="csb:CLSA_c22980"/>
<reference evidence="2 3" key="1">
    <citation type="journal article" date="2013" name="Genome Announc.">
        <title>Complete Genome Sequence of the Solvent Producer Clostridium saccharobutylicum NCP262 (DSM 13864).</title>
        <authorList>
            <person name="Poehlein A."/>
            <person name="Hartwich K."/>
            <person name="Krabben P."/>
            <person name="Ehrenreich A."/>
            <person name="Liebl W."/>
            <person name="Durre P."/>
            <person name="Gottschalk G."/>
            <person name="Daniel R."/>
        </authorList>
    </citation>
    <scope>NUCLEOTIDE SEQUENCE [LARGE SCALE GENOMIC DNA]</scope>
    <source>
        <strain evidence="2">DSM 13864</strain>
    </source>
</reference>
<sequence length="148" mass="16170">MYFKAANQYYKEMTSTLNDVDTSKHSLIYNSLMPTSYEMSYQSMMLDEIVKQVFAKTALENGYGKFFERRCLEQGIERKQVTIATTDSFKIIGIKGSTLPKGAIVGTSLGITYTTDSATTLNDSGVGYCSITATGQGSKYNCSVGGGH</sequence>
<dbReference type="eggNOG" id="COG3299">
    <property type="taxonomic scope" value="Bacteria"/>
</dbReference>
<gene>
    <name evidence="2" type="ORF">CLSA_c22980</name>
</gene>
<dbReference type="AlphaFoldDB" id="U5MRX0"/>
<evidence type="ECO:0000313" key="3">
    <source>
        <dbReference type="Proteomes" id="UP000017118"/>
    </source>
</evidence>
<dbReference type="RefSeq" id="WP_022746424.1">
    <property type="nucleotide sequence ID" value="NC_022571.1"/>
</dbReference>
<dbReference type="InterPro" id="IPR006949">
    <property type="entry name" value="Barrel_Baseplate_J-like"/>
</dbReference>
<dbReference type="Proteomes" id="UP000017118">
    <property type="component" value="Chromosome"/>
</dbReference>
<dbReference type="HOGENOM" id="CLU_1755682_0_0_9"/>
<dbReference type="OrthoDB" id="2554267at2"/>
<protein>
    <submittedName>
        <fullName evidence="2">Baseplate J family protein</fullName>
    </submittedName>
</protein>
<dbReference type="EMBL" id="CP006721">
    <property type="protein sequence ID" value="AGX43273.1"/>
    <property type="molecule type" value="Genomic_DNA"/>
</dbReference>
<feature type="domain" description="Baseplate protein J-like barrel" evidence="1">
    <location>
        <begin position="91"/>
        <end position="145"/>
    </location>
</feature>
<dbReference type="PATRIC" id="fig|1345695.10.peg.2282"/>
<name>U5MRX0_CLOSA</name>